<name>A0A6P7Y3J7_9AMPH</name>
<dbReference type="EC" id="3.2.1.143" evidence="2"/>
<sequence length="645" mass="73929">MMSHRNNSDGVRLCLGQDSEQGQSELRTDHPTNHHRHSDKNSGDTSVEDNLINLSEKEGNKIRDKSPLKSLSAGRNDAGDLMDSMTYPWEVRKKEEEDNACASRSHVSKYTSEKAQKTVKMQGEAPSYGWQKDVFPTVTSKCCGPNISELKGRVVKNQGFLRPRPNHVILVQIDNLIPDQMPKPFKSGVSNSWTSDTVKMPFSIFNVYESSGVVKKQKPRWKLIEKVLTKPFKSAQDIEKAIKSYNKKYEHVWKFDALHRYIEMLPGAEREFFFMRLIPEMVYLALQLPDLCPKPIPLLKRGKTMALTLSQQQIACLLTNAFFCTFPHRNTTQSNSEYANYPSINFSRLFEEWNSKKKEKLRTIFSYFSQVIENMPTGLVTFERLHVRKDEVNWKKSRKNLPRLHVTSEGSIEEDGAGMLQVDFACSTVGGGVLGSGLVQEEIRFLINTELIISRLFTEKLEDNESLLITGAQQYSVYRGYSDTYEWVNAVSDKTERDSWQRRCTQIVAIDAMHFRNPNDQYRKAYMDRELNKAYCGFRPSPILPQEIAAVATGNWGCGAFSGDPRFKALLQLMAAAEAKKDVVFFTFGNHHIMRELYDMYSLLQKKDITVGTLYTHLEAYCSMAKQVKPELYEFLKFLQAKAKC</sequence>
<evidence type="ECO:0000256" key="4">
    <source>
        <dbReference type="PIRSR" id="PIRSR607724-1"/>
    </source>
</evidence>
<dbReference type="GO" id="GO:0005975">
    <property type="term" value="P:carbohydrate metabolic process"/>
    <property type="evidence" value="ECO:0007669"/>
    <property type="project" value="InterPro"/>
</dbReference>
<evidence type="ECO:0000256" key="3">
    <source>
        <dbReference type="ARBA" id="ARBA00022801"/>
    </source>
</evidence>
<dbReference type="GO" id="GO:1990966">
    <property type="term" value="P:ATP generation from poly-ADP-D-ribose"/>
    <property type="evidence" value="ECO:0007669"/>
    <property type="project" value="TreeGrafter"/>
</dbReference>
<feature type="region of interest" description="Disordered" evidence="5">
    <location>
        <begin position="1"/>
        <end position="79"/>
    </location>
</feature>
<feature type="active site" evidence="4">
    <location>
        <position position="442"/>
    </location>
</feature>
<evidence type="ECO:0000256" key="5">
    <source>
        <dbReference type="SAM" id="MobiDB-lite"/>
    </source>
</evidence>
<evidence type="ECO:0000256" key="2">
    <source>
        <dbReference type="ARBA" id="ARBA00012255"/>
    </source>
</evidence>
<dbReference type="PANTHER" id="PTHR12837">
    <property type="entry name" value="POLY ADP-RIBOSE GLYCOHYDROLASE"/>
    <property type="match status" value="1"/>
</dbReference>
<dbReference type="InterPro" id="IPR046372">
    <property type="entry name" value="PARG_cat_C"/>
</dbReference>
<feature type="compositionally biased region" description="Basic and acidic residues" evidence="5">
    <location>
        <begin position="55"/>
        <end position="67"/>
    </location>
</feature>
<keyword evidence="3" id="KW-0378">Hydrolase</keyword>
<evidence type="ECO:0000313" key="9">
    <source>
        <dbReference type="RefSeq" id="XP_030057605.1"/>
    </source>
</evidence>
<dbReference type="InParanoid" id="A0A6P7Y3J7"/>
<dbReference type="KEGG" id="muo:115469267"/>
<dbReference type="GO" id="GO:0006282">
    <property type="term" value="P:regulation of DNA repair"/>
    <property type="evidence" value="ECO:0007669"/>
    <property type="project" value="InterPro"/>
</dbReference>
<evidence type="ECO:0000256" key="1">
    <source>
        <dbReference type="ARBA" id="ARBA00009545"/>
    </source>
</evidence>
<reference evidence="9" key="1">
    <citation type="submission" date="2025-08" db="UniProtKB">
        <authorList>
            <consortium name="RefSeq"/>
        </authorList>
    </citation>
    <scope>IDENTIFICATION</scope>
</reference>
<dbReference type="GeneID" id="115469267"/>
<evidence type="ECO:0000259" key="7">
    <source>
        <dbReference type="Pfam" id="PF20811"/>
    </source>
</evidence>
<proteinExistence type="inferred from homology"/>
<accession>A0A6P7Y3J7</accession>
<dbReference type="Proteomes" id="UP000515156">
    <property type="component" value="Chromosome 4"/>
</dbReference>
<comment type="similarity">
    <text evidence="1">Belongs to the poly(ADP-ribose) glycohydrolase family.</text>
</comment>
<evidence type="ECO:0000259" key="6">
    <source>
        <dbReference type="Pfam" id="PF05028"/>
    </source>
</evidence>
<feature type="domain" description="PARG helical" evidence="7">
    <location>
        <begin position="267"/>
        <end position="384"/>
    </location>
</feature>
<dbReference type="AlphaFoldDB" id="A0A6P7Y3J7"/>
<dbReference type="PANTHER" id="PTHR12837:SF9">
    <property type="entry name" value="POLY(ADP-RIBOSE) GLYCOHYDROLASE"/>
    <property type="match status" value="1"/>
</dbReference>
<gene>
    <name evidence="9" type="primary">LOC115469267</name>
</gene>
<dbReference type="InterPro" id="IPR007724">
    <property type="entry name" value="Poly_GlycHdrlase"/>
</dbReference>
<organism evidence="8 9">
    <name type="scientific">Microcaecilia unicolor</name>
    <dbReference type="NCBI Taxonomy" id="1415580"/>
    <lineage>
        <taxon>Eukaryota</taxon>
        <taxon>Metazoa</taxon>
        <taxon>Chordata</taxon>
        <taxon>Craniata</taxon>
        <taxon>Vertebrata</taxon>
        <taxon>Euteleostomi</taxon>
        <taxon>Amphibia</taxon>
        <taxon>Gymnophiona</taxon>
        <taxon>Siphonopidae</taxon>
        <taxon>Microcaecilia</taxon>
    </lineage>
</organism>
<feature type="active site" evidence="4">
    <location>
        <position position="441"/>
    </location>
</feature>
<dbReference type="GO" id="GO:0009225">
    <property type="term" value="P:nucleotide-sugar metabolic process"/>
    <property type="evidence" value="ECO:0007669"/>
    <property type="project" value="TreeGrafter"/>
</dbReference>
<feature type="active site" evidence="4">
    <location>
        <position position="423"/>
    </location>
</feature>
<evidence type="ECO:0000313" key="8">
    <source>
        <dbReference type="Proteomes" id="UP000515156"/>
    </source>
</evidence>
<dbReference type="Pfam" id="PF20811">
    <property type="entry name" value="PARG_cat_N"/>
    <property type="match status" value="1"/>
</dbReference>
<dbReference type="OrthoDB" id="1937899at2759"/>
<dbReference type="InterPro" id="IPR048362">
    <property type="entry name" value="PARG_helical"/>
</dbReference>
<dbReference type="GO" id="GO:0005737">
    <property type="term" value="C:cytoplasm"/>
    <property type="evidence" value="ECO:0007669"/>
    <property type="project" value="TreeGrafter"/>
</dbReference>
<dbReference type="RefSeq" id="XP_030057605.1">
    <property type="nucleotide sequence ID" value="XM_030201745.1"/>
</dbReference>
<protein>
    <recommendedName>
        <fullName evidence="2">poly(ADP-ribose) glycohydrolase</fullName>
        <ecNumber evidence="2">3.2.1.143</ecNumber>
    </recommendedName>
</protein>
<keyword evidence="8" id="KW-1185">Reference proteome</keyword>
<dbReference type="GO" id="GO:0005634">
    <property type="term" value="C:nucleus"/>
    <property type="evidence" value="ECO:0007669"/>
    <property type="project" value="TreeGrafter"/>
</dbReference>
<dbReference type="Pfam" id="PF05028">
    <property type="entry name" value="PARG_cat_C"/>
    <property type="match status" value="1"/>
</dbReference>
<feature type="domain" description="PARG catalytic Macro" evidence="6">
    <location>
        <begin position="393"/>
        <end position="594"/>
    </location>
</feature>
<dbReference type="GO" id="GO:0004649">
    <property type="term" value="F:poly(ADP-ribose) glycohydrolase activity"/>
    <property type="evidence" value="ECO:0007669"/>
    <property type="project" value="UniProtKB-EC"/>
</dbReference>